<name>A0A388T9V8_TERA1</name>
<reference evidence="2 3" key="1">
    <citation type="journal article" date="2019" name="ISME J.">
        <title>Genome analyses of uncultured TG2/ZB3 bacteria in 'Margulisbacteria' specifically attached to ectosymbiotic spirochetes of protists in the termite gut.</title>
        <authorList>
            <person name="Utami Y.D."/>
            <person name="Kuwahara H."/>
            <person name="Igai K."/>
            <person name="Murakami T."/>
            <person name="Sugaya K."/>
            <person name="Morikawa T."/>
            <person name="Nagura Y."/>
            <person name="Yuki M."/>
            <person name="Deevong P."/>
            <person name="Inoue T."/>
            <person name="Kihara K."/>
            <person name="Lo N."/>
            <person name="Yamada A."/>
            <person name="Ohkuma M."/>
            <person name="Hongoh Y."/>
        </authorList>
    </citation>
    <scope>NUCLEOTIDE SEQUENCE [LARGE SCALE GENOMIC DNA]</scope>
    <source>
        <strain evidence="2">NkOx7-01</strain>
    </source>
</reference>
<dbReference type="AlphaFoldDB" id="A0A388T9V8"/>
<gene>
    <name evidence="2" type="ORF">NO1_0827</name>
</gene>
<evidence type="ECO:0000313" key="2">
    <source>
        <dbReference type="EMBL" id="GBR73444.1"/>
    </source>
</evidence>
<feature type="transmembrane region" description="Helical" evidence="1">
    <location>
        <begin position="41"/>
        <end position="60"/>
    </location>
</feature>
<dbReference type="EMBL" id="BGZN01000011">
    <property type="protein sequence ID" value="GBR73444.1"/>
    <property type="molecule type" value="Genomic_DNA"/>
</dbReference>
<keyword evidence="3" id="KW-1185">Reference proteome</keyword>
<protein>
    <submittedName>
        <fullName evidence="2">Uncharacterized protein</fullName>
    </submittedName>
</protein>
<proteinExistence type="predicted"/>
<keyword evidence="1" id="KW-0472">Membrane</keyword>
<keyword evidence="1" id="KW-0812">Transmembrane</keyword>
<sequence length="92" mass="10796">MKKDLRKDLNKLKNSAIAPRFTLWLRVDDTLRRRKSWLTQCYRGLALAATAACAVLVFTGQDYYHHYQLDQYLSQMFVYTPNPVVSEYGTFI</sequence>
<dbReference type="Proteomes" id="UP000269352">
    <property type="component" value="Unassembled WGS sequence"/>
</dbReference>
<evidence type="ECO:0000313" key="3">
    <source>
        <dbReference type="Proteomes" id="UP000269352"/>
    </source>
</evidence>
<evidence type="ECO:0000256" key="1">
    <source>
        <dbReference type="SAM" id="Phobius"/>
    </source>
</evidence>
<keyword evidence="1" id="KW-1133">Transmembrane helix</keyword>
<accession>A0A388T9V8</accession>
<comment type="caution">
    <text evidence="2">The sequence shown here is derived from an EMBL/GenBank/DDBJ whole genome shotgun (WGS) entry which is preliminary data.</text>
</comment>
<organism evidence="2 3">
    <name type="scientific">Termititenax aidoneus</name>
    <dbReference type="NCBI Taxonomy" id="2218524"/>
    <lineage>
        <taxon>Bacteria</taxon>
        <taxon>Bacillati</taxon>
        <taxon>Candidatus Margulisiibacteriota</taxon>
        <taxon>Candidatus Termititenacia</taxon>
        <taxon>Candidatus Termititenacales</taxon>
        <taxon>Candidatus Termititenacaceae</taxon>
        <taxon>Candidatus Termititenax</taxon>
    </lineage>
</organism>